<evidence type="ECO:0000259" key="3">
    <source>
        <dbReference type="Pfam" id="PF16761"/>
    </source>
</evidence>
<dbReference type="Pfam" id="PF10383">
    <property type="entry name" value="Clr2"/>
    <property type="match status" value="1"/>
</dbReference>
<feature type="region of interest" description="Disordered" evidence="1">
    <location>
        <begin position="198"/>
        <end position="230"/>
    </location>
</feature>
<feature type="domain" description="Cryptic loci regulator 2 N-terminal" evidence="3">
    <location>
        <begin position="84"/>
        <end position="167"/>
    </location>
</feature>
<dbReference type="AlphaFoldDB" id="A0A6A7C2W5"/>
<evidence type="ECO:0008006" key="6">
    <source>
        <dbReference type="Google" id="ProtNLM"/>
    </source>
</evidence>
<dbReference type="GO" id="GO:0070824">
    <property type="term" value="C:SHREC complex"/>
    <property type="evidence" value="ECO:0007669"/>
    <property type="project" value="InterPro"/>
</dbReference>
<dbReference type="InterPro" id="IPR038986">
    <property type="entry name" value="Clr2"/>
</dbReference>
<proteinExistence type="predicted"/>
<feature type="domain" description="Cryptic loci regulator 2 C-terminal" evidence="2">
    <location>
        <begin position="373"/>
        <end position="493"/>
    </location>
</feature>
<dbReference type="InterPro" id="IPR031915">
    <property type="entry name" value="Clr2_N"/>
</dbReference>
<dbReference type="GO" id="GO:0033553">
    <property type="term" value="C:rDNA heterochromatin"/>
    <property type="evidence" value="ECO:0007669"/>
    <property type="project" value="TreeGrafter"/>
</dbReference>
<accession>A0A6A7C2W5</accession>
<dbReference type="PANTHER" id="PTHR38046">
    <property type="entry name" value="CRYPTIC LOCI REGULATOR 2"/>
    <property type="match status" value="1"/>
</dbReference>
<protein>
    <recommendedName>
        <fullName evidence="6">Cryptic loci regulator 2 N-terminal domain-containing protein</fullName>
    </recommendedName>
</protein>
<dbReference type="Pfam" id="PF16761">
    <property type="entry name" value="Clr2_transil"/>
    <property type="match status" value="1"/>
</dbReference>
<dbReference type="Proteomes" id="UP000799421">
    <property type="component" value="Unassembled WGS sequence"/>
</dbReference>
<evidence type="ECO:0000259" key="2">
    <source>
        <dbReference type="Pfam" id="PF10383"/>
    </source>
</evidence>
<dbReference type="GO" id="GO:0031934">
    <property type="term" value="C:mating-type region heterochromatin"/>
    <property type="evidence" value="ECO:0007669"/>
    <property type="project" value="TreeGrafter"/>
</dbReference>
<evidence type="ECO:0000313" key="5">
    <source>
        <dbReference type="Proteomes" id="UP000799421"/>
    </source>
</evidence>
<dbReference type="EMBL" id="MU005970">
    <property type="protein sequence ID" value="KAF2861713.1"/>
    <property type="molecule type" value="Genomic_DNA"/>
</dbReference>
<dbReference type="GO" id="GO:0030466">
    <property type="term" value="P:silent mating-type cassette heterochromatin formation"/>
    <property type="evidence" value="ECO:0007669"/>
    <property type="project" value="TreeGrafter"/>
</dbReference>
<keyword evidence="5" id="KW-1185">Reference proteome</keyword>
<dbReference type="OrthoDB" id="2421327at2759"/>
<sequence>MTRFYPLYVRRSDAKLVYSTKGRRAERNGPTDDQLSQEPDAKGTCNFYREVGPDHVKSIDWRRKLGGMLIRELENKGNNFNPNYILAAFPENYRLFEHVKKTERDGKTEVKNKTHAGGGNDRQDAYLYGHPGGRKKRFRSPAEFFPHLLWLCTDESGDPDNCTCRVCTPEDIENSILAAKGHKTTPTATTQVALTTATRPAGNTPGPSAAPAQQVGPPTPLPAPRTSEQDIDRRPRSFMFRPGEVVWFARDNAWGLGIVLRRWNMVEGHENYTVQPLSFPGHRTPTVTKTTEHGLRPWLSWSVPLFTNAGLNAMTEPPRYESVDWAGIMQKRYGDGDTEIDASILAAKMIDGTFTPICEASVEHPEPGMEDRHYTGIFLGAEKIWVGDAVRLRFGSGTDIMVVHSVMERTRKTGTPQQPVIRRETFLIGDVYTLASVGQGAVPNNPQLPRRLTCDLTTRNARSQAVRGAASYWKLVTTRYRLDVADTRGRWYEATRLLPILNTAQYQEAVRRGDVGEASMMLNGRGDCVNVNRDSKPQLKSELVRRDTRELAIAGAAGSGEISEDSEPPVNVDDLFNMAA</sequence>
<evidence type="ECO:0000313" key="4">
    <source>
        <dbReference type="EMBL" id="KAF2861713.1"/>
    </source>
</evidence>
<dbReference type="InterPro" id="IPR018839">
    <property type="entry name" value="Tscrpt-silencing_Clr2_C"/>
</dbReference>
<feature type="region of interest" description="Disordered" evidence="1">
    <location>
        <begin position="104"/>
        <end position="125"/>
    </location>
</feature>
<organism evidence="4 5">
    <name type="scientific">Piedraia hortae CBS 480.64</name>
    <dbReference type="NCBI Taxonomy" id="1314780"/>
    <lineage>
        <taxon>Eukaryota</taxon>
        <taxon>Fungi</taxon>
        <taxon>Dikarya</taxon>
        <taxon>Ascomycota</taxon>
        <taxon>Pezizomycotina</taxon>
        <taxon>Dothideomycetes</taxon>
        <taxon>Dothideomycetidae</taxon>
        <taxon>Capnodiales</taxon>
        <taxon>Piedraiaceae</taxon>
        <taxon>Piedraia</taxon>
    </lineage>
</organism>
<gene>
    <name evidence="4" type="ORF">K470DRAFT_298995</name>
</gene>
<feature type="region of interest" description="Disordered" evidence="1">
    <location>
        <begin position="21"/>
        <end position="41"/>
    </location>
</feature>
<dbReference type="PANTHER" id="PTHR38046:SF1">
    <property type="entry name" value="CRYPTIC LOCI REGULATOR 2"/>
    <property type="match status" value="1"/>
</dbReference>
<evidence type="ECO:0000256" key="1">
    <source>
        <dbReference type="SAM" id="MobiDB-lite"/>
    </source>
</evidence>
<name>A0A6A7C2W5_9PEZI</name>
<reference evidence="4" key="1">
    <citation type="journal article" date="2020" name="Stud. Mycol.">
        <title>101 Dothideomycetes genomes: a test case for predicting lifestyles and emergence of pathogens.</title>
        <authorList>
            <person name="Haridas S."/>
            <person name="Albert R."/>
            <person name="Binder M."/>
            <person name="Bloem J."/>
            <person name="Labutti K."/>
            <person name="Salamov A."/>
            <person name="Andreopoulos B."/>
            <person name="Baker S."/>
            <person name="Barry K."/>
            <person name="Bills G."/>
            <person name="Bluhm B."/>
            <person name="Cannon C."/>
            <person name="Castanera R."/>
            <person name="Culley D."/>
            <person name="Daum C."/>
            <person name="Ezra D."/>
            <person name="Gonzalez J."/>
            <person name="Henrissat B."/>
            <person name="Kuo A."/>
            <person name="Liang C."/>
            <person name="Lipzen A."/>
            <person name="Lutzoni F."/>
            <person name="Magnuson J."/>
            <person name="Mondo S."/>
            <person name="Nolan M."/>
            <person name="Ohm R."/>
            <person name="Pangilinan J."/>
            <person name="Park H.-J."/>
            <person name="Ramirez L."/>
            <person name="Alfaro M."/>
            <person name="Sun H."/>
            <person name="Tritt A."/>
            <person name="Yoshinaga Y."/>
            <person name="Zwiers L.-H."/>
            <person name="Turgeon B."/>
            <person name="Goodwin S."/>
            <person name="Spatafora J."/>
            <person name="Crous P."/>
            <person name="Grigoriev I."/>
        </authorList>
    </citation>
    <scope>NUCLEOTIDE SEQUENCE</scope>
    <source>
        <strain evidence="4">CBS 480.64</strain>
    </source>
</reference>